<dbReference type="KEGG" id="taj:C1A40_05540"/>
<evidence type="ECO:0000256" key="1">
    <source>
        <dbReference type="SAM" id="MobiDB-lite"/>
    </source>
</evidence>
<sequence length="290" mass="32813">MKDIHSEVEQVLNSGAENVAFEEIPDENNSPLNQPVVEDEIGHGKKVVTPKQEAEPIEEKNEQEDDGNEDEAEKEPSINDDFDQNIYDAPEQEIGSYEEGEDGLDELDGEEFELPTGHAKQAADTLLGMTDNVLAVGSGFFVKIKKHKDFYDFEEIVQVLDEQNAKNVKRIKLDEEDKILLRPLLIAILKKKAKKLTPEQQLLGAVLSILMKKAQVVMEIRAENEILLDRILEIIREEKANAMPEPAYEPTMEEEETEDMRFRGESSESTFGKKEENTVLEVAQDEEGND</sequence>
<reference evidence="3" key="1">
    <citation type="submission" date="2018-01" db="EMBL/GenBank/DDBJ databases">
        <title>Complete genome of Tamlana sp. UJ94.</title>
        <authorList>
            <person name="Jung J."/>
            <person name="Chung D."/>
            <person name="Bae S.S."/>
            <person name="Baek K."/>
        </authorList>
    </citation>
    <scope>NUCLEOTIDE SEQUENCE [LARGE SCALE GENOMIC DNA]</scope>
    <source>
        <strain evidence="3">UJ94</strain>
    </source>
</reference>
<accession>A0A2I7SGD5</accession>
<dbReference type="RefSeq" id="WP_102995028.1">
    <property type="nucleotide sequence ID" value="NZ_CP025938.1"/>
</dbReference>
<dbReference type="Proteomes" id="UP000236592">
    <property type="component" value="Chromosome"/>
</dbReference>
<feature type="compositionally biased region" description="Basic and acidic residues" evidence="1">
    <location>
        <begin position="259"/>
        <end position="277"/>
    </location>
</feature>
<dbReference type="OrthoDB" id="1162759at2"/>
<feature type="compositionally biased region" description="Acidic residues" evidence="1">
    <location>
        <begin position="61"/>
        <end position="83"/>
    </location>
</feature>
<evidence type="ECO:0000313" key="3">
    <source>
        <dbReference type="Proteomes" id="UP000236592"/>
    </source>
</evidence>
<feature type="region of interest" description="Disordered" evidence="1">
    <location>
        <begin position="243"/>
        <end position="290"/>
    </location>
</feature>
<keyword evidence="3" id="KW-1185">Reference proteome</keyword>
<dbReference type="EMBL" id="CP025938">
    <property type="protein sequence ID" value="AUS04966.1"/>
    <property type="molecule type" value="Genomic_DNA"/>
</dbReference>
<organism evidence="2 3">
    <name type="scientific">Pseudotamlana carrageenivorans</name>
    <dbReference type="NCBI Taxonomy" id="2069432"/>
    <lineage>
        <taxon>Bacteria</taxon>
        <taxon>Pseudomonadati</taxon>
        <taxon>Bacteroidota</taxon>
        <taxon>Flavobacteriia</taxon>
        <taxon>Flavobacteriales</taxon>
        <taxon>Flavobacteriaceae</taxon>
        <taxon>Pseudotamlana</taxon>
    </lineage>
</organism>
<name>A0A2I7SGD5_9FLAO</name>
<evidence type="ECO:0000313" key="2">
    <source>
        <dbReference type="EMBL" id="AUS04966.1"/>
    </source>
</evidence>
<dbReference type="AlphaFoldDB" id="A0A2I7SGD5"/>
<proteinExistence type="predicted"/>
<gene>
    <name evidence="2" type="ORF">C1A40_05540</name>
</gene>
<feature type="region of interest" description="Disordered" evidence="1">
    <location>
        <begin position="1"/>
        <end position="85"/>
    </location>
</feature>
<protein>
    <submittedName>
        <fullName evidence="2">Uncharacterized protein</fullName>
    </submittedName>
</protein>